<sequence>MQEANQTPNNSHEEHFASESGRDKRICWHRTQLESRERIKGRKRLDREFAKAWSAKICVRFCFTFKSIKVGWLAYVDFRFRPQHQLD</sequence>
<evidence type="ECO:0000256" key="1">
    <source>
        <dbReference type="SAM" id="MobiDB-lite"/>
    </source>
</evidence>
<feature type="region of interest" description="Disordered" evidence="1">
    <location>
        <begin position="1"/>
        <end position="22"/>
    </location>
</feature>
<dbReference type="AlphaFoldDB" id="A0A7J6WTF2"/>
<protein>
    <submittedName>
        <fullName evidence="2">Uncharacterized protein</fullName>
    </submittedName>
</protein>
<feature type="compositionally biased region" description="Basic and acidic residues" evidence="1">
    <location>
        <begin position="11"/>
        <end position="22"/>
    </location>
</feature>
<name>A0A7J6WTF2_THATH</name>
<dbReference type="EMBL" id="JABWDY010010416">
    <property type="protein sequence ID" value="KAF5200684.1"/>
    <property type="molecule type" value="Genomic_DNA"/>
</dbReference>
<feature type="compositionally biased region" description="Polar residues" evidence="1">
    <location>
        <begin position="1"/>
        <end position="10"/>
    </location>
</feature>
<dbReference type="Proteomes" id="UP000554482">
    <property type="component" value="Unassembled WGS sequence"/>
</dbReference>
<organism evidence="2 3">
    <name type="scientific">Thalictrum thalictroides</name>
    <name type="common">Rue-anemone</name>
    <name type="synonym">Anemone thalictroides</name>
    <dbReference type="NCBI Taxonomy" id="46969"/>
    <lineage>
        <taxon>Eukaryota</taxon>
        <taxon>Viridiplantae</taxon>
        <taxon>Streptophyta</taxon>
        <taxon>Embryophyta</taxon>
        <taxon>Tracheophyta</taxon>
        <taxon>Spermatophyta</taxon>
        <taxon>Magnoliopsida</taxon>
        <taxon>Ranunculales</taxon>
        <taxon>Ranunculaceae</taxon>
        <taxon>Thalictroideae</taxon>
        <taxon>Thalictrum</taxon>
    </lineage>
</organism>
<reference evidence="2 3" key="1">
    <citation type="submission" date="2020-06" db="EMBL/GenBank/DDBJ databases">
        <title>Transcriptomic and genomic resources for Thalictrum thalictroides and T. hernandezii: Facilitating candidate gene discovery in an emerging model plant lineage.</title>
        <authorList>
            <person name="Arias T."/>
            <person name="Riano-Pachon D.M."/>
            <person name="Di Stilio V.S."/>
        </authorList>
    </citation>
    <scope>NUCLEOTIDE SEQUENCE [LARGE SCALE GENOMIC DNA]</scope>
    <source>
        <strain evidence="3">cv. WT478/WT964</strain>
        <tissue evidence="2">Leaves</tissue>
    </source>
</reference>
<comment type="caution">
    <text evidence="2">The sequence shown here is derived from an EMBL/GenBank/DDBJ whole genome shotgun (WGS) entry which is preliminary data.</text>
</comment>
<keyword evidence="3" id="KW-1185">Reference proteome</keyword>
<gene>
    <name evidence="2" type="ORF">FRX31_009732</name>
</gene>
<accession>A0A7J6WTF2</accession>
<evidence type="ECO:0000313" key="2">
    <source>
        <dbReference type="EMBL" id="KAF5200684.1"/>
    </source>
</evidence>
<evidence type="ECO:0000313" key="3">
    <source>
        <dbReference type="Proteomes" id="UP000554482"/>
    </source>
</evidence>
<proteinExistence type="predicted"/>